<keyword evidence="3" id="KW-1185">Reference proteome</keyword>
<dbReference type="GO" id="GO:0016477">
    <property type="term" value="P:cell migration"/>
    <property type="evidence" value="ECO:0007669"/>
    <property type="project" value="TreeGrafter"/>
</dbReference>
<dbReference type="CDD" id="cd00257">
    <property type="entry name" value="beta-trefoil_FSCN-like"/>
    <property type="match status" value="1"/>
</dbReference>
<dbReference type="GO" id="GO:0007163">
    <property type="term" value="P:establishment or maintenance of cell polarity"/>
    <property type="evidence" value="ECO:0007669"/>
    <property type="project" value="TreeGrafter"/>
</dbReference>
<sequence length="312" mass="32434">MHRPLRSAVLAAVLALIGTMITAPTATARDATPVVDEVGLPAALMARLNQARAAVGSPPLQAAGSAFDYARYTVNGEWACGGGTNPYGIKMAPTFGVSNNPWAELMSSEPAATATVDSILTELTKDNTALLQPQFTFVGIVSITGGEQCPDQVRTAAIVTGGVLAMGRVVTLMSKANGLFVTAENGGRLPLIAARDAVGGSWEQFDMVSLSATDVSLRSLANGRYVTGEAAGTRPLIANRSGVGGWETFTVVPVDATSVALFSHSDDRWVSADDAGQSPLIADRVRVGTWEQFELRDGRGQSQALSSVLPAS</sequence>
<comment type="caution">
    <text evidence="2">The sequence shown here is derived from an EMBL/GenBank/DDBJ whole genome shotgun (WGS) entry which is preliminary data.</text>
</comment>
<protein>
    <submittedName>
        <fullName evidence="2">Uncharacterized protein</fullName>
    </submittedName>
</protein>
<accession>A0A4U6QA18</accession>
<dbReference type="SUPFAM" id="SSF50405">
    <property type="entry name" value="Actin-crosslinking proteins"/>
    <property type="match status" value="1"/>
</dbReference>
<evidence type="ECO:0000256" key="1">
    <source>
        <dbReference type="SAM" id="SignalP"/>
    </source>
</evidence>
<dbReference type="InterPro" id="IPR010431">
    <property type="entry name" value="Fascin"/>
</dbReference>
<feature type="chain" id="PRO_5020760766" evidence="1">
    <location>
        <begin position="29"/>
        <end position="312"/>
    </location>
</feature>
<dbReference type="GO" id="GO:0051015">
    <property type="term" value="F:actin filament binding"/>
    <property type="evidence" value="ECO:0007669"/>
    <property type="project" value="InterPro"/>
</dbReference>
<dbReference type="AlphaFoldDB" id="A0A4U6QA18"/>
<gene>
    <name evidence="2" type="ORF">FDO65_18070</name>
</gene>
<feature type="signal peptide" evidence="1">
    <location>
        <begin position="1"/>
        <end position="28"/>
    </location>
</feature>
<dbReference type="OrthoDB" id="68195at2"/>
<dbReference type="RefSeq" id="WP_137451147.1">
    <property type="nucleotide sequence ID" value="NZ_SZZH01000006.1"/>
</dbReference>
<keyword evidence="1" id="KW-0732">Signal</keyword>
<evidence type="ECO:0000313" key="3">
    <source>
        <dbReference type="Proteomes" id="UP000306985"/>
    </source>
</evidence>
<dbReference type="GO" id="GO:0005737">
    <property type="term" value="C:cytoplasm"/>
    <property type="evidence" value="ECO:0007669"/>
    <property type="project" value="TreeGrafter"/>
</dbReference>
<dbReference type="PANTHER" id="PTHR10551:SF9">
    <property type="entry name" value="FASCIN-2"/>
    <property type="match status" value="1"/>
</dbReference>
<reference evidence="2 3" key="1">
    <citation type="submission" date="2019-05" db="EMBL/GenBank/DDBJ databases">
        <title>Nakamurella sp. N5BH11, whole genome shotgun sequence.</title>
        <authorList>
            <person name="Tuo L."/>
        </authorList>
    </citation>
    <scope>NUCLEOTIDE SEQUENCE [LARGE SCALE GENOMIC DNA]</scope>
    <source>
        <strain evidence="2 3">N5BH11</strain>
    </source>
</reference>
<evidence type="ECO:0000313" key="2">
    <source>
        <dbReference type="EMBL" id="TKV56760.1"/>
    </source>
</evidence>
<dbReference type="PANTHER" id="PTHR10551">
    <property type="entry name" value="FASCIN"/>
    <property type="match status" value="1"/>
</dbReference>
<proteinExistence type="predicted"/>
<dbReference type="Gene3D" id="2.80.10.50">
    <property type="match status" value="1"/>
</dbReference>
<dbReference type="InterPro" id="IPR008999">
    <property type="entry name" value="Actin-crosslinking"/>
</dbReference>
<organism evidence="2 3">
    <name type="scientific">Nakamurella flava</name>
    <dbReference type="NCBI Taxonomy" id="2576308"/>
    <lineage>
        <taxon>Bacteria</taxon>
        <taxon>Bacillati</taxon>
        <taxon>Actinomycetota</taxon>
        <taxon>Actinomycetes</taxon>
        <taxon>Nakamurellales</taxon>
        <taxon>Nakamurellaceae</taxon>
        <taxon>Nakamurella</taxon>
    </lineage>
</organism>
<dbReference type="Proteomes" id="UP000306985">
    <property type="component" value="Unassembled WGS sequence"/>
</dbReference>
<dbReference type="GO" id="GO:0015629">
    <property type="term" value="C:actin cytoskeleton"/>
    <property type="evidence" value="ECO:0007669"/>
    <property type="project" value="TreeGrafter"/>
</dbReference>
<dbReference type="GO" id="GO:0051017">
    <property type="term" value="P:actin filament bundle assembly"/>
    <property type="evidence" value="ECO:0007669"/>
    <property type="project" value="TreeGrafter"/>
</dbReference>
<dbReference type="EMBL" id="SZZH01000006">
    <property type="protein sequence ID" value="TKV56760.1"/>
    <property type="molecule type" value="Genomic_DNA"/>
</dbReference>
<name>A0A4U6QA18_9ACTN</name>